<evidence type="ECO:0000256" key="1">
    <source>
        <dbReference type="ARBA" id="ARBA00004496"/>
    </source>
</evidence>
<organism evidence="10 11">
    <name type="scientific">Dicaeum eximium</name>
    <dbReference type="NCBI Taxonomy" id="667154"/>
    <lineage>
        <taxon>Eukaryota</taxon>
        <taxon>Metazoa</taxon>
        <taxon>Chordata</taxon>
        <taxon>Craniata</taxon>
        <taxon>Vertebrata</taxon>
        <taxon>Euteleostomi</taxon>
        <taxon>Archelosauria</taxon>
        <taxon>Archosauria</taxon>
        <taxon>Dinosauria</taxon>
        <taxon>Saurischia</taxon>
        <taxon>Theropoda</taxon>
        <taxon>Coelurosauria</taxon>
        <taxon>Aves</taxon>
        <taxon>Neognathae</taxon>
        <taxon>Neoaves</taxon>
        <taxon>Telluraves</taxon>
        <taxon>Australaves</taxon>
        <taxon>Passeriformes</taxon>
        <taxon>Passeroidea</taxon>
        <taxon>Dicaeidae</taxon>
        <taxon>Dicaeum</taxon>
    </lineage>
</organism>
<comment type="similarity">
    <text evidence="2">Belongs to the sepiapterin reductase family.</text>
</comment>
<dbReference type="FunFam" id="3.40.50.720:FF:000259">
    <property type="entry name" value="Sepiapterin reductase"/>
    <property type="match status" value="1"/>
</dbReference>
<evidence type="ECO:0000313" key="11">
    <source>
        <dbReference type="Proteomes" id="UP000523279"/>
    </source>
</evidence>
<feature type="non-terminal residue" evidence="10">
    <location>
        <position position="1"/>
    </location>
</feature>
<dbReference type="InterPro" id="IPR006393">
    <property type="entry name" value="Sepiapterin_red"/>
</dbReference>
<evidence type="ECO:0000256" key="2">
    <source>
        <dbReference type="ARBA" id="ARBA00010483"/>
    </source>
</evidence>
<keyword evidence="8" id="KW-0560">Oxidoreductase</keyword>
<dbReference type="EC" id="1.1.1.153" evidence="4"/>
<evidence type="ECO:0000256" key="8">
    <source>
        <dbReference type="ARBA" id="ARBA00023002"/>
    </source>
</evidence>
<feature type="non-terminal residue" evidence="10">
    <location>
        <position position="289"/>
    </location>
</feature>
<dbReference type="NCBIfam" id="TIGR01500">
    <property type="entry name" value="sepiapter_red"/>
    <property type="match status" value="1"/>
</dbReference>
<evidence type="ECO:0000256" key="4">
    <source>
        <dbReference type="ARBA" id="ARBA00013075"/>
    </source>
</evidence>
<keyword evidence="11" id="KW-1185">Reference proteome</keyword>
<dbReference type="InterPro" id="IPR051721">
    <property type="entry name" value="Biopterin_syn/organic_redct"/>
</dbReference>
<dbReference type="PRINTS" id="PR00081">
    <property type="entry name" value="GDHRDH"/>
</dbReference>
<dbReference type="SUPFAM" id="SSF51735">
    <property type="entry name" value="NAD(P)-binding Rossmann-fold domains"/>
    <property type="match status" value="1"/>
</dbReference>
<dbReference type="AlphaFoldDB" id="A0A7K9JXM5"/>
<dbReference type="InterPro" id="IPR002347">
    <property type="entry name" value="SDR_fam"/>
</dbReference>
<dbReference type="PANTHER" id="PTHR44085">
    <property type="entry name" value="SEPIAPTERIN REDUCTASE"/>
    <property type="match status" value="1"/>
</dbReference>
<accession>A0A7K9JXM5</accession>
<evidence type="ECO:0000256" key="7">
    <source>
        <dbReference type="ARBA" id="ARBA00022857"/>
    </source>
</evidence>
<evidence type="ECO:0000313" key="10">
    <source>
        <dbReference type="EMBL" id="NXH43041.1"/>
    </source>
</evidence>
<comment type="subunit">
    <text evidence="3">Homodimer.</text>
</comment>
<keyword evidence="6" id="KW-0963">Cytoplasm</keyword>
<evidence type="ECO:0000256" key="3">
    <source>
        <dbReference type="ARBA" id="ARBA00011738"/>
    </source>
</evidence>
<evidence type="ECO:0000256" key="9">
    <source>
        <dbReference type="SAM" id="MobiDB-lite"/>
    </source>
</evidence>
<reference evidence="10 11" key="1">
    <citation type="submission" date="2019-09" db="EMBL/GenBank/DDBJ databases">
        <title>Bird 10,000 Genomes (B10K) Project - Family phase.</title>
        <authorList>
            <person name="Zhang G."/>
        </authorList>
    </citation>
    <scope>NUCLEOTIDE SEQUENCE [LARGE SCALE GENOMIC DNA]</scope>
    <source>
        <strain evidence="10">B10K-DU-001-34</strain>
        <tissue evidence="10">Muscle</tissue>
    </source>
</reference>
<comment type="caution">
    <text evidence="10">The sequence shown here is derived from an EMBL/GenBank/DDBJ whole genome shotgun (WGS) entry which is preliminary data.</text>
</comment>
<dbReference type="EMBL" id="VWZP01004613">
    <property type="protein sequence ID" value="NXH43041.1"/>
    <property type="molecule type" value="Genomic_DNA"/>
</dbReference>
<dbReference type="Pfam" id="PF00106">
    <property type="entry name" value="adh_short"/>
    <property type="match status" value="1"/>
</dbReference>
<sequence>SGSGSGSGPDRWAATACVVTGASRGFGRSLARLLAPQLGPGSALLLLARSAEALAELAAELRTGTTGSGTGTTGSGTGTTGSGTGNAELRVQCVAADLGSAEGLRRASAALRELLQDPSFGRLLLVNNAGSLGDISKSFLDLTDLQEINTYFSFNVSSALCLTSVALSAFGARQGCGRTVVNVSSLCAHEPFPSWALYCSGKAARDMMFRVLAREEPGVRVLSYAPGPLDTDMQLLARTRTADLGMRQHFQRLQEKGQLIDSSVSAQKLLRLLQEDSFPSGAHVDFYDI</sequence>
<protein>
    <recommendedName>
        <fullName evidence="5">Sepiapterin reductase</fullName>
        <ecNumber evidence="4">1.1.1.153</ecNumber>
    </recommendedName>
</protein>
<dbReference type="GO" id="GO:0004757">
    <property type="term" value="F:sepiapterin reductase (NADP+) activity"/>
    <property type="evidence" value="ECO:0007669"/>
    <property type="project" value="UniProtKB-EC"/>
</dbReference>
<feature type="region of interest" description="Disordered" evidence="9">
    <location>
        <begin position="64"/>
        <end position="83"/>
    </location>
</feature>
<dbReference type="GO" id="GO:0005737">
    <property type="term" value="C:cytoplasm"/>
    <property type="evidence" value="ECO:0007669"/>
    <property type="project" value="UniProtKB-SubCell"/>
</dbReference>
<proteinExistence type="inferred from homology"/>
<dbReference type="GO" id="GO:0006729">
    <property type="term" value="P:tetrahydrobiopterin biosynthetic process"/>
    <property type="evidence" value="ECO:0007669"/>
    <property type="project" value="InterPro"/>
</dbReference>
<evidence type="ECO:0000256" key="6">
    <source>
        <dbReference type="ARBA" id="ARBA00022490"/>
    </source>
</evidence>
<name>A0A7K9JXM5_9PASE</name>
<comment type="subcellular location">
    <subcellularLocation>
        <location evidence="1">Cytoplasm</location>
    </subcellularLocation>
</comment>
<dbReference type="Gene3D" id="3.40.50.720">
    <property type="entry name" value="NAD(P)-binding Rossmann-like Domain"/>
    <property type="match status" value="1"/>
</dbReference>
<dbReference type="PANTHER" id="PTHR44085:SF2">
    <property type="entry name" value="SEPIAPTERIN REDUCTASE"/>
    <property type="match status" value="1"/>
</dbReference>
<keyword evidence="7" id="KW-0521">NADP</keyword>
<dbReference type="InterPro" id="IPR036291">
    <property type="entry name" value="NAD(P)-bd_dom_sf"/>
</dbReference>
<feature type="compositionally biased region" description="Gly residues" evidence="9">
    <location>
        <begin position="66"/>
        <end position="83"/>
    </location>
</feature>
<dbReference type="Proteomes" id="UP000523279">
    <property type="component" value="Unassembled WGS sequence"/>
</dbReference>
<evidence type="ECO:0000256" key="5">
    <source>
        <dbReference type="ARBA" id="ARBA00019170"/>
    </source>
</evidence>
<gene>
    <name evidence="10" type="primary">Spr</name>
    <name evidence="10" type="ORF">DICEXI_R08619</name>
</gene>
<dbReference type="CDD" id="cd05367">
    <property type="entry name" value="SPR-like_SDR_c"/>
    <property type="match status" value="1"/>
</dbReference>